<feature type="region of interest" description="Disordered" evidence="1">
    <location>
        <begin position="109"/>
        <end position="149"/>
    </location>
</feature>
<protein>
    <submittedName>
        <fullName evidence="2">Uncharacterized protein</fullName>
    </submittedName>
</protein>
<evidence type="ECO:0000256" key="1">
    <source>
        <dbReference type="SAM" id="MobiDB-lite"/>
    </source>
</evidence>
<feature type="compositionally biased region" description="Polar residues" evidence="1">
    <location>
        <begin position="23"/>
        <end position="34"/>
    </location>
</feature>
<dbReference type="EMBL" id="KV878258">
    <property type="protein sequence ID" value="OJZ80244.1"/>
    <property type="molecule type" value="Genomic_DNA"/>
</dbReference>
<dbReference type="OrthoDB" id="4504117at2759"/>
<name>A0A1M3T0E8_ASPLC</name>
<organism evidence="2 3">
    <name type="scientific">Aspergillus luchuensis (strain CBS 106.47)</name>
    <dbReference type="NCBI Taxonomy" id="1137211"/>
    <lineage>
        <taxon>Eukaryota</taxon>
        <taxon>Fungi</taxon>
        <taxon>Dikarya</taxon>
        <taxon>Ascomycota</taxon>
        <taxon>Pezizomycotina</taxon>
        <taxon>Eurotiomycetes</taxon>
        <taxon>Eurotiomycetidae</taxon>
        <taxon>Eurotiales</taxon>
        <taxon>Aspergillaceae</taxon>
        <taxon>Aspergillus</taxon>
        <taxon>Aspergillus subgen. Circumdati</taxon>
    </lineage>
</organism>
<accession>A0A1M3T0E8</accession>
<proteinExistence type="predicted"/>
<evidence type="ECO:0000313" key="2">
    <source>
        <dbReference type="EMBL" id="OJZ80244.1"/>
    </source>
</evidence>
<feature type="region of interest" description="Disordered" evidence="1">
    <location>
        <begin position="16"/>
        <end position="67"/>
    </location>
</feature>
<reference evidence="3" key="1">
    <citation type="journal article" date="2017" name="Genome Biol.">
        <title>Comparative genomics reveals high biological diversity and specific adaptations in the industrially and medically important fungal genus Aspergillus.</title>
        <authorList>
            <person name="de Vries R.P."/>
            <person name="Riley R."/>
            <person name="Wiebenga A."/>
            <person name="Aguilar-Osorio G."/>
            <person name="Amillis S."/>
            <person name="Uchima C.A."/>
            <person name="Anderluh G."/>
            <person name="Asadollahi M."/>
            <person name="Askin M."/>
            <person name="Barry K."/>
            <person name="Battaglia E."/>
            <person name="Bayram O."/>
            <person name="Benocci T."/>
            <person name="Braus-Stromeyer S.A."/>
            <person name="Caldana C."/>
            <person name="Canovas D."/>
            <person name="Cerqueira G.C."/>
            <person name="Chen F."/>
            <person name="Chen W."/>
            <person name="Choi C."/>
            <person name="Clum A."/>
            <person name="Dos Santos R.A."/>
            <person name="Damasio A.R."/>
            <person name="Diallinas G."/>
            <person name="Emri T."/>
            <person name="Fekete E."/>
            <person name="Flipphi M."/>
            <person name="Freyberg S."/>
            <person name="Gallo A."/>
            <person name="Gournas C."/>
            <person name="Habgood R."/>
            <person name="Hainaut M."/>
            <person name="Harispe M.L."/>
            <person name="Henrissat B."/>
            <person name="Hilden K.S."/>
            <person name="Hope R."/>
            <person name="Hossain A."/>
            <person name="Karabika E."/>
            <person name="Karaffa L."/>
            <person name="Karanyi Z."/>
            <person name="Krasevec N."/>
            <person name="Kuo A."/>
            <person name="Kusch H."/>
            <person name="LaButti K."/>
            <person name="Lagendijk E.L."/>
            <person name="Lapidus A."/>
            <person name="Levasseur A."/>
            <person name="Lindquist E."/>
            <person name="Lipzen A."/>
            <person name="Logrieco A.F."/>
            <person name="MacCabe A."/>
            <person name="Maekelae M.R."/>
            <person name="Malavazi I."/>
            <person name="Melin P."/>
            <person name="Meyer V."/>
            <person name="Mielnichuk N."/>
            <person name="Miskei M."/>
            <person name="Molnar A.P."/>
            <person name="Mule G."/>
            <person name="Ngan C.Y."/>
            <person name="Orejas M."/>
            <person name="Orosz E."/>
            <person name="Ouedraogo J.P."/>
            <person name="Overkamp K.M."/>
            <person name="Park H.-S."/>
            <person name="Perrone G."/>
            <person name="Piumi F."/>
            <person name="Punt P.J."/>
            <person name="Ram A.F."/>
            <person name="Ramon A."/>
            <person name="Rauscher S."/>
            <person name="Record E."/>
            <person name="Riano-Pachon D.M."/>
            <person name="Robert V."/>
            <person name="Roehrig J."/>
            <person name="Ruller R."/>
            <person name="Salamov A."/>
            <person name="Salih N.S."/>
            <person name="Samson R.A."/>
            <person name="Sandor E."/>
            <person name="Sanguinetti M."/>
            <person name="Schuetze T."/>
            <person name="Sepcic K."/>
            <person name="Shelest E."/>
            <person name="Sherlock G."/>
            <person name="Sophianopoulou V."/>
            <person name="Squina F.M."/>
            <person name="Sun H."/>
            <person name="Susca A."/>
            <person name="Todd R.B."/>
            <person name="Tsang A."/>
            <person name="Unkles S.E."/>
            <person name="van de Wiele N."/>
            <person name="van Rossen-Uffink D."/>
            <person name="Oliveira J.V."/>
            <person name="Vesth T.C."/>
            <person name="Visser J."/>
            <person name="Yu J.-H."/>
            <person name="Zhou M."/>
            <person name="Andersen M.R."/>
            <person name="Archer D.B."/>
            <person name="Baker S.E."/>
            <person name="Benoit I."/>
            <person name="Brakhage A.A."/>
            <person name="Braus G.H."/>
            <person name="Fischer R."/>
            <person name="Frisvad J.C."/>
            <person name="Goldman G.H."/>
            <person name="Houbraken J."/>
            <person name="Oakley B."/>
            <person name="Pocsi I."/>
            <person name="Scazzocchio C."/>
            <person name="Seiboth B."/>
            <person name="vanKuyk P.A."/>
            <person name="Wortman J."/>
            <person name="Dyer P.S."/>
            <person name="Grigoriev I.V."/>
        </authorList>
    </citation>
    <scope>NUCLEOTIDE SEQUENCE [LARGE SCALE GENOMIC DNA]</scope>
    <source>
        <strain evidence="3">CBS 106.47</strain>
    </source>
</reference>
<sequence>MKTYLPRLNELRKRLASAEKKSYSGTRSNASHFTESAPPGDREPNVQAVSGDGILSQENDTSDRDATWEVDSVVTIELPEPPIDVPDMKALTSLICDLETRVRKLEEQVKGQSQENHRLHRRVSSIYESVPTSHTKSRRSARYKDMESE</sequence>
<dbReference type="Proteomes" id="UP000184063">
    <property type="component" value="Unassembled WGS sequence"/>
</dbReference>
<evidence type="ECO:0000313" key="3">
    <source>
        <dbReference type="Proteomes" id="UP000184063"/>
    </source>
</evidence>
<dbReference type="AlphaFoldDB" id="A0A1M3T0E8"/>
<gene>
    <name evidence="2" type="ORF">ASPFODRAFT_212822</name>
</gene>
<dbReference type="VEuPathDB" id="FungiDB:ASPFODRAFT_212822"/>